<gene>
    <name evidence="2" type="ORF">NBZ79_18340</name>
</gene>
<dbReference type="CDD" id="cd02440">
    <property type="entry name" value="AdoMet_MTases"/>
    <property type="match status" value="1"/>
</dbReference>
<dbReference type="Pfam" id="PF08241">
    <property type="entry name" value="Methyltransf_11"/>
    <property type="match status" value="1"/>
</dbReference>
<sequence length="251" mass="28017">MNDLYDTIGLNYARLRQPDARISRKIDDALGAAQTVLNVGAGAGSYEPENRQVTAVEPSAEMIAQRPLSTASVFQASAEDLPFGDNSFDAAMAVLTIHHWSDKEKGVREMRRVARGRIVFLTYDPAFRGFWLADYFPALVTLDEGQMPPLTDYGNWLDNVTITPMPIPHDCTDGFLAGYWRRPAAYLEERVRAAMSSFWAIGDVSDGLNRLEKDLKSGAWEERYASLIPLDALDCGYRLITADETVRPQSF</sequence>
<keyword evidence="2" id="KW-0489">Methyltransferase</keyword>
<dbReference type="PANTHER" id="PTHR43591:SF24">
    <property type="entry name" value="2-METHOXY-6-POLYPRENYL-1,4-BENZOQUINOL METHYLASE, MITOCHONDRIAL"/>
    <property type="match status" value="1"/>
</dbReference>
<dbReference type="GO" id="GO:0032259">
    <property type="term" value="P:methylation"/>
    <property type="evidence" value="ECO:0007669"/>
    <property type="project" value="UniProtKB-KW"/>
</dbReference>
<dbReference type="GO" id="GO:0008168">
    <property type="term" value="F:methyltransferase activity"/>
    <property type="evidence" value="ECO:0007669"/>
    <property type="project" value="UniProtKB-KW"/>
</dbReference>
<dbReference type="SUPFAM" id="SSF53335">
    <property type="entry name" value="S-adenosyl-L-methionine-dependent methyltransferases"/>
    <property type="match status" value="1"/>
</dbReference>
<keyword evidence="3" id="KW-1185">Reference proteome</keyword>
<evidence type="ECO:0000313" key="3">
    <source>
        <dbReference type="Proteomes" id="UP001056291"/>
    </source>
</evidence>
<dbReference type="Proteomes" id="UP001056291">
    <property type="component" value="Chromosome"/>
</dbReference>
<dbReference type="PANTHER" id="PTHR43591">
    <property type="entry name" value="METHYLTRANSFERASE"/>
    <property type="match status" value="1"/>
</dbReference>
<dbReference type="InterPro" id="IPR029063">
    <property type="entry name" value="SAM-dependent_MTases_sf"/>
</dbReference>
<evidence type="ECO:0000259" key="1">
    <source>
        <dbReference type="Pfam" id="PF08241"/>
    </source>
</evidence>
<dbReference type="RefSeq" id="WP_251934106.1">
    <property type="nucleotide sequence ID" value="NZ_CP098747.1"/>
</dbReference>
<dbReference type="Gene3D" id="3.40.50.150">
    <property type="entry name" value="Vaccinia Virus protein VP39"/>
    <property type="match status" value="1"/>
</dbReference>
<accession>A0ABY4W2G8</accession>
<dbReference type="InterPro" id="IPR013216">
    <property type="entry name" value="Methyltransf_11"/>
</dbReference>
<evidence type="ECO:0000313" key="2">
    <source>
        <dbReference type="EMBL" id="USG61119.1"/>
    </source>
</evidence>
<dbReference type="EMBL" id="CP098747">
    <property type="protein sequence ID" value="USG61119.1"/>
    <property type="molecule type" value="Genomic_DNA"/>
</dbReference>
<feature type="domain" description="Methyltransferase type 11" evidence="1">
    <location>
        <begin position="37"/>
        <end position="115"/>
    </location>
</feature>
<organism evidence="2 3">
    <name type="scientific">Sneathiella marina</name>
    <dbReference type="NCBI Taxonomy" id="2950108"/>
    <lineage>
        <taxon>Bacteria</taxon>
        <taxon>Pseudomonadati</taxon>
        <taxon>Pseudomonadota</taxon>
        <taxon>Alphaproteobacteria</taxon>
        <taxon>Sneathiellales</taxon>
        <taxon>Sneathiellaceae</taxon>
        <taxon>Sneathiella</taxon>
    </lineage>
</organism>
<name>A0ABY4W2G8_9PROT</name>
<proteinExistence type="predicted"/>
<keyword evidence="2" id="KW-0808">Transferase</keyword>
<protein>
    <submittedName>
        <fullName evidence="2">Class I SAM-dependent methyltransferase</fullName>
    </submittedName>
</protein>
<reference evidence="2" key="1">
    <citation type="submission" date="2022-06" db="EMBL/GenBank/DDBJ databases">
        <title>Sneathiella actinostolidae sp. nov., isolated from a sea anemonein the Western Pacific Ocean.</title>
        <authorList>
            <person name="Wei M.J."/>
        </authorList>
    </citation>
    <scope>NUCLEOTIDE SEQUENCE</scope>
    <source>
        <strain evidence="2">PHK-P5</strain>
    </source>
</reference>